<keyword evidence="6" id="KW-0336">GPI-anchor</keyword>
<feature type="signal peptide" evidence="20">
    <location>
        <begin position="1"/>
        <end position="17"/>
    </location>
</feature>
<dbReference type="PANTHER" id="PTHR11412:SF136">
    <property type="entry name" value="CD109 ANTIGEN"/>
    <property type="match status" value="1"/>
</dbReference>
<evidence type="ECO:0000256" key="14">
    <source>
        <dbReference type="ARBA" id="ARBA00056820"/>
    </source>
</evidence>
<evidence type="ECO:0000256" key="11">
    <source>
        <dbReference type="ARBA" id="ARBA00023157"/>
    </source>
</evidence>
<keyword evidence="13" id="KW-0449">Lipoprotein</keyword>
<dbReference type="SUPFAM" id="SSF49410">
    <property type="entry name" value="Alpha-macroglobulin receptor domain"/>
    <property type="match status" value="1"/>
</dbReference>
<keyword evidence="5" id="KW-0964">Secreted</keyword>
<keyword evidence="11" id="KW-1015">Disulfide bond</keyword>
<dbReference type="InterPro" id="IPR050473">
    <property type="entry name" value="A2M/Complement_sys"/>
</dbReference>
<dbReference type="InterPro" id="IPR041555">
    <property type="entry name" value="MG3"/>
</dbReference>
<dbReference type="InterPro" id="IPR047565">
    <property type="entry name" value="Alpha-macroglob_thiol-ester_cl"/>
</dbReference>
<evidence type="ECO:0000256" key="6">
    <source>
        <dbReference type="ARBA" id="ARBA00022622"/>
    </source>
</evidence>
<dbReference type="OrthoDB" id="9998011at2759"/>
<comment type="similarity">
    <text evidence="3">Belongs to the protease inhibitor I39 (alpha-2-macroglobulin) family.</text>
</comment>
<dbReference type="Pfam" id="PF07678">
    <property type="entry name" value="TED_complement"/>
    <property type="match status" value="1"/>
</dbReference>
<dbReference type="FunCoup" id="A0A2J7QEX5">
    <property type="interactions" value="218"/>
</dbReference>
<evidence type="ECO:0000256" key="19">
    <source>
        <dbReference type="ARBA" id="ARBA00078071"/>
    </source>
</evidence>
<evidence type="ECO:0000256" key="13">
    <source>
        <dbReference type="ARBA" id="ARBA00023288"/>
    </source>
</evidence>
<dbReference type="Gene3D" id="1.50.10.20">
    <property type="match status" value="1"/>
</dbReference>
<dbReference type="FunFam" id="2.60.40.1930:FF:000001">
    <property type="entry name" value="CD109 isoform 3"/>
    <property type="match status" value="1"/>
</dbReference>
<dbReference type="SMART" id="SM01419">
    <property type="entry name" value="Thiol-ester_cl"/>
    <property type="match status" value="1"/>
</dbReference>
<comment type="caution">
    <text evidence="24">The sequence shown here is derived from an EMBL/GenBank/DDBJ whole genome shotgun (WGS) entry which is preliminary data.</text>
</comment>
<dbReference type="Gene3D" id="2.60.40.1940">
    <property type="match status" value="1"/>
</dbReference>
<evidence type="ECO:0000259" key="22">
    <source>
        <dbReference type="SMART" id="SM01360"/>
    </source>
</evidence>
<dbReference type="Pfam" id="PF07677">
    <property type="entry name" value="A2M_recep"/>
    <property type="match status" value="1"/>
</dbReference>
<dbReference type="Pfam" id="PF17791">
    <property type="entry name" value="MG3"/>
    <property type="match status" value="1"/>
</dbReference>
<dbReference type="Pfam" id="PF00207">
    <property type="entry name" value="A2M"/>
    <property type="match status" value="1"/>
</dbReference>
<dbReference type="STRING" id="105785.A0A2J7QEX5"/>
<dbReference type="InterPro" id="IPR011625">
    <property type="entry name" value="A2M_N_BRD"/>
</dbReference>
<dbReference type="Pfam" id="PF07703">
    <property type="entry name" value="A2M_BRD"/>
    <property type="match status" value="1"/>
</dbReference>
<reference evidence="24 25" key="1">
    <citation type="submission" date="2017-12" db="EMBL/GenBank/DDBJ databases">
        <title>Hemimetabolous genomes reveal molecular basis of termite eusociality.</title>
        <authorList>
            <person name="Harrison M.C."/>
            <person name="Jongepier E."/>
            <person name="Robertson H.M."/>
            <person name="Arning N."/>
            <person name="Bitard-Feildel T."/>
            <person name="Chao H."/>
            <person name="Childers C.P."/>
            <person name="Dinh H."/>
            <person name="Doddapaneni H."/>
            <person name="Dugan S."/>
            <person name="Gowin J."/>
            <person name="Greiner C."/>
            <person name="Han Y."/>
            <person name="Hu H."/>
            <person name="Hughes D.S.T."/>
            <person name="Huylmans A.-K."/>
            <person name="Kemena C."/>
            <person name="Kremer L.P.M."/>
            <person name="Lee S.L."/>
            <person name="Lopez-Ezquerra A."/>
            <person name="Mallet L."/>
            <person name="Monroy-Kuhn J.M."/>
            <person name="Moser A."/>
            <person name="Murali S.C."/>
            <person name="Muzny D.M."/>
            <person name="Otani S."/>
            <person name="Piulachs M.-D."/>
            <person name="Poelchau M."/>
            <person name="Qu J."/>
            <person name="Schaub F."/>
            <person name="Wada-Katsumata A."/>
            <person name="Worley K.C."/>
            <person name="Xie Q."/>
            <person name="Ylla G."/>
            <person name="Poulsen M."/>
            <person name="Gibbs R.A."/>
            <person name="Schal C."/>
            <person name="Richards S."/>
            <person name="Belles X."/>
            <person name="Korb J."/>
            <person name="Bornberg-Bauer E."/>
        </authorList>
    </citation>
    <scope>NUCLEOTIDE SEQUENCE [LARGE SCALE GENOMIC DNA]</scope>
    <source>
        <tissue evidence="24">Whole body</tissue>
    </source>
</reference>
<evidence type="ECO:0000256" key="12">
    <source>
        <dbReference type="ARBA" id="ARBA00023180"/>
    </source>
</evidence>
<dbReference type="SMART" id="SM01360">
    <property type="entry name" value="A2M"/>
    <property type="match status" value="1"/>
</dbReference>
<evidence type="ECO:0000256" key="18">
    <source>
        <dbReference type="ARBA" id="ARBA00069665"/>
    </source>
</evidence>
<keyword evidence="9" id="KW-0882">Thioester bond</keyword>
<organism evidence="24 25">
    <name type="scientific">Cryptotermes secundus</name>
    <dbReference type="NCBI Taxonomy" id="105785"/>
    <lineage>
        <taxon>Eukaryota</taxon>
        <taxon>Metazoa</taxon>
        <taxon>Ecdysozoa</taxon>
        <taxon>Arthropoda</taxon>
        <taxon>Hexapoda</taxon>
        <taxon>Insecta</taxon>
        <taxon>Pterygota</taxon>
        <taxon>Neoptera</taxon>
        <taxon>Polyneoptera</taxon>
        <taxon>Dictyoptera</taxon>
        <taxon>Blattodea</taxon>
        <taxon>Blattoidea</taxon>
        <taxon>Termitoidae</taxon>
        <taxon>Kalotermitidae</taxon>
        <taxon>Cryptotermitinae</taxon>
        <taxon>Cryptotermes</taxon>
    </lineage>
</organism>
<protein>
    <recommendedName>
        <fullName evidence="18">CD109 antigen</fullName>
    </recommendedName>
    <alternativeName>
        <fullName evidence="19">TEP1-F</fullName>
    </alternativeName>
</protein>
<keyword evidence="7 20" id="KW-0732">Signal</keyword>
<evidence type="ECO:0000256" key="2">
    <source>
        <dbReference type="ARBA" id="ARBA00004613"/>
    </source>
</evidence>
<dbReference type="Pfam" id="PF17789">
    <property type="entry name" value="MG4"/>
    <property type="match status" value="1"/>
</dbReference>
<dbReference type="SUPFAM" id="SSF48239">
    <property type="entry name" value="Terpenoid cyclases/Protein prenyltransferases"/>
    <property type="match status" value="1"/>
</dbReference>
<dbReference type="InterPro" id="IPR009048">
    <property type="entry name" value="A-macroglobulin_rcpt-bd"/>
</dbReference>
<comment type="function">
    <text evidence="14">Modulates negatively TGFB1 signaling in keratinocytes.</text>
</comment>
<dbReference type="InterPro" id="IPR011626">
    <property type="entry name" value="Alpha-macroglobulin_TED"/>
</dbReference>
<evidence type="ECO:0000256" key="5">
    <source>
        <dbReference type="ARBA" id="ARBA00022525"/>
    </source>
</evidence>
<evidence type="ECO:0000256" key="10">
    <source>
        <dbReference type="ARBA" id="ARBA00023136"/>
    </source>
</evidence>
<feature type="chain" id="PRO_5014408021" description="CD109 antigen" evidence="20">
    <location>
        <begin position="18"/>
        <end position="1485"/>
    </location>
</feature>
<keyword evidence="10" id="KW-0472">Membrane</keyword>
<dbReference type="Gene3D" id="2.60.120.1540">
    <property type="match status" value="1"/>
</dbReference>
<dbReference type="EMBL" id="NEVH01015305">
    <property type="protein sequence ID" value="PNF27125.1"/>
    <property type="molecule type" value="Genomic_DNA"/>
</dbReference>
<dbReference type="Gene3D" id="2.20.130.20">
    <property type="match status" value="1"/>
</dbReference>
<dbReference type="Gene3D" id="2.60.40.2950">
    <property type="match status" value="1"/>
</dbReference>
<dbReference type="GO" id="GO:0098552">
    <property type="term" value="C:side of membrane"/>
    <property type="evidence" value="ECO:0007669"/>
    <property type="project" value="UniProtKB-KW"/>
</dbReference>
<dbReference type="PANTHER" id="PTHR11412">
    <property type="entry name" value="MACROGLOBULIN / COMPLEMENT"/>
    <property type="match status" value="1"/>
</dbReference>
<comment type="subunit">
    <text evidence="16">Heterodimer; disulfide-linked. Interacts with TGFB1 and TGFBR1. Forms a heteromeric complex with TGFBR1, TGFBR2 and TGFBR3 in a ligand-independent manner.</text>
</comment>
<evidence type="ECO:0000259" key="23">
    <source>
        <dbReference type="SMART" id="SM01361"/>
    </source>
</evidence>
<evidence type="ECO:0000313" key="25">
    <source>
        <dbReference type="Proteomes" id="UP000235965"/>
    </source>
</evidence>
<dbReference type="GO" id="GO:0002376">
    <property type="term" value="P:immune system process"/>
    <property type="evidence" value="ECO:0007669"/>
    <property type="project" value="UniProtKB-KW"/>
</dbReference>
<feature type="domain" description="Alpha-macroglobulin receptor-binding" evidence="23">
    <location>
        <begin position="1338"/>
        <end position="1427"/>
    </location>
</feature>
<dbReference type="Gene3D" id="6.20.50.160">
    <property type="match status" value="1"/>
</dbReference>
<evidence type="ECO:0000259" key="21">
    <source>
        <dbReference type="SMART" id="SM01359"/>
    </source>
</evidence>
<dbReference type="InterPro" id="IPR002890">
    <property type="entry name" value="MG2"/>
</dbReference>
<dbReference type="Gene3D" id="2.60.40.10">
    <property type="entry name" value="Immunoglobulins"/>
    <property type="match status" value="2"/>
</dbReference>
<evidence type="ECO:0000256" key="3">
    <source>
        <dbReference type="ARBA" id="ARBA00010952"/>
    </source>
</evidence>
<evidence type="ECO:0000256" key="17">
    <source>
        <dbReference type="ARBA" id="ARBA00063781"/>
    </source>
</evidence>
<feature type="domain" description="Alpha-2-macroglobulin bait region" evidence="21">
    <location>
        <begin position="440"/>
        <end position="575"/>
    </location>
</feature>
<proteinExistence type="inferred from homology"/>
<comment type="subcellular location">
    <subcellularLocation>
        <location evidence="1">Cell membrane</location>
        <topology evidence="1">Lipid-anchor</topology>
        <topology evidence="1">GPI-anchor</topology>
    </subcellularLocation>
    <subcellularLocation>
        <location evidence="2">Secreted</location>
    </subcellularLocation>
</comment>
<dbReference type="Gene3D" id="2.60.40.1930">
    <property type="match status" value="2"/>
</dbReference>
<comment type="function">
    <text evidence="15">Binds covalently through a thioester bond to the pathogen surface resulting in pathogen clearance.</text>
</comment>
<name>A0A2J7QEX5_9NEOP</name>
<gene>
    <name evidence="24" type="ORF">B7P43_G08526</name>
</gene>
<keyword evidence="8" id="KW-0391">Immunity</keyword>
<dbReference type="Proteomes" id="UP000235965">
    <property type="component" value="Unassembled WGS sequence"/>
</dbReference>
<evidence type="ECO:0000256" key="4">
    <source>
        <dbReference type="ARBA" id="ARBA00022475"/>
    </source>
</evidence>
<evidence type="ECO:0000256" key="9">
    <source>
        <dbReference type="ARBA" id="ARBA00022966"/>
    </source>
</evidence>
<dbReference type="Gene3D" id="2.60.40.690">
    <property type="entry name" value="Alpha-macroglobulin, receptor-binding domain"/>
    <property type="match status" value="1"/>
</dbReference>
<evidence type="ECO:0000256" key="16">
    <source>
        <dbReference type="ARBA" id="ARBA00063008"/>
    </source>
</evidence>
<dbReference type="InterPro" id="IPR013783">
    <property type="entry name" value="Ig-like_fold"/>
</dbReference>
<dbReference type="InterPro" id="IPR019742">
    <property type="entry name" value="MacrogloblnA2_CS"/>
</dbReference>
<comment type="subunit">
    <text evidence="17">Heterodimer of a TEP1-N chain and an TEP1-C chain non-covalently linked. Forms a complex composed of TEP1-N and TEP1-C heterodimer, LRIM1 and APL1C; the interaction stabilizes TEP1-N and TEP1-C heterodimer, prevents its binding to tissues while circulating in the hemolymph and protects the thioester bond from hydrolysis. Mature TEP1 and to a lesser extent full-length TEP1 interact with SPCLIP1; the interaction is induced by microbial infection.</text>
</comment>
<dbReference type="SMART" id="SM01361">
    <property type="entry name" value="A2M_recep"/>
    <property type="match status" value="1"/>
</dbReference>
<dbReference type="InterPro" id="IPR041813">
    <property type="entry name" value="A2M_TED"/>
</dbReference>
<dbReference type="InterPro" id="IPR008930">
    <property type="entry name" value="Terpenoid_cyclase/PrenylTrfase"/>
</dbReference>
<accession>A0A2J7QEX5</accession>
<evidence type="ECO:0000256" key="20">
    <source>
        <dbReference type="SAM" id="SignalP"/>
    </source>
</evidence>
<dbReference type="InterPro" id="IPR036595">
    <property type="entry name" value="A-macroglobulin_rcpt-bd_sf"/>
</dbReference>
<dbReference type="Pfam" id="PF01835">
    <property type="entry name" value="MG2"/>
    <property type="match status" value="1"/>
</dbReference>
<dbReference type="GO" id="GO:0004866">
    <property type="term" value="F:endopeptidase inhibitor activity"/>
    <property type="evidence" value="ECO:0007669"/>
    <property type="project" value="InterPro"/>
</dbReference>
<dbReference type="FunFam" id="1.50.10.20:FF:000001">
    <property type="entry name" value="CD109 isoform 1"/>
    <property type="match status" value="1"/>
</dbReference>
<dbReference type="InterPro" id="IPR001599">
    <property type="entry name" value="Macroglobln_a2"/>
</dbReference>
<dbReference type="InterPro" id="IPR040839">
    <property type="entry name" value="MG4"/>
</dbReference>
<feature type="domain" description="Alpha-2-macroglobulin" evidence="22">
    <location>
        <begin position="718"/>
        <end position="809"/>
    </location>
</feature>
<evidence type="ECO:0000256" key="15">
    <source>
        <dbReference type="ARBA" id="ARBA00057615"/>
    </source>
</evidence>
<sequence length="1485" mass="165202">MVIPRLVLLGVLCVVEGAVQTGFYTIVAPRVLRPNSEYHVAITTQKTSQPTTVTVGVGGNQHGGGTFQASQTVTVSPYTTHIVKLEIGDLGPGTYNLTARGINGLEFINTTTLHYVHKSHSVFIQTDKAVYKPGHKVQFRALILNAHLKPSVTGALDVYITDGKGNRVKQWSRALTTKGVFSGEFQLSQSPVLGDWNITVVVMDQYFYKTFQVAEYVLPKFEVTIDAPAHATFKDSHLVATVYAKYTYGKAVKGEATVTVYPTYYSGLLQPIFQNPVRKVVPIDGKANVEFDITKDLQLGEEYERSVQIDVTVEEALTGRRQNTTFEVMLHKYKYKMELIKTSEYFKPGLKYTAFVKLTYHDGTPVQDMNNPVTVRYGYTFDHNAYTEEKHKLSKDGMVTLNFYPPLENQTVLWMEAEYLDLKEWFSTVSASVSPSNTFLQAVVKTEHPTVNQDVELEVNSTEPMKYFTYQVIGRGDVIMANTIKLADKKTHNFRFLATYVMAPVAHVMVYYVKEDGEVVANALDIELEGALQNFVNITTNSEETQPGTDVELTVEAKPNSYVGILGVDQSVLLLKSGSDITKDAVLEELRLYDSNLQTPYHYGFNFRGNALNYWWPGSATAREVFDSSGAVILTNGLVHEHFPWGSDQGMGLIAQNQYTFRPMPAPGQLVVKPDLGPAVIYKPVTRPPLAGPYAFSRIPTPVWDRPHVFLMHDIASTWLFTNLSSGFDGKATIRKFAPDTITSWVISGFSVDPLFGLGLSEAPRKLRVFRPFFVSLDLPYSVIRDEIVAIPIVVFNYMNKDVEADVTLENEQLDNFEFAEVSNDVNEQPKLELYRRKRVSVRANSGSSVSFMITPKKLGHITIKVTASSPLAGDSVVKKLLVKPEGETQYYNKAIFVDLRNKQPFQTTVTLDVPKNIVAGSDMVEVSAVGDILGPSIPNLANLIRMPSGCGEQNMLNFVPNIVIVEYLKNTNQLTAAVEGTALGYMERGYQQELTYRHSDGSFSAFGSKDDSGSTWLTAFVVKSFQQAMPYVNIEDSIIQEALRWLSMNQAANGSFSEVGKVIHQDMQGGAAKGLALTAYTMIAFLENQQSSAQLYRNTINKALDYIVRNLEGLDDIYALAVSNYALHLAQHAAKDKVFNLFESKAQSSGDLKWWRKPIGVDDQKNPWYGLPNSVDVEMTAYGLLTYLQRGLVQDALPVMKWLITQRNEQGGFASTQDTVIGLQALAKLAERVSSMSVDISVSFLYPGGSPTYFKINRANSMIVQKHELPGKVRKIDISASGSGFAVVQVSYRYNLNVTGAWPLFTLDPQVDKNSDRNHLQLSICSGFIGAQGVNESNMAVMEVTLPSGFTVDSDALPSLRMSQNVKRVETKNGDTVIMLYFDKMTRQEYCPTVSAFRTHKVAKQKPVPVTIYDYYDSSRRARVFYEPRVATLCDICEGEDCSTSCSSKPYSHSHENNPSTATRVLLSSMCVVLSVVFLQGWVS</sequence>
<dbReference type="PROSITE" id="PS00477">
    <property type="entry name" value="ALPHA_2_MACROGLOBULIN"/>
    <property type="match status" value="1"/>
</dbReference>
<dbReference type="GO" id="GO:0005886">
    <property type="term" value="C:plasma membrane"/>
    <property type="evidence" value="ECO:0007669"/>
    <property type="project" value="UniProtKB-SubCell"/>
</dbReference>
<evidence type="ECO:0000256" key="8">
    <source>
        <dbReference type="ARBA" id="ARBA00022859"/>
    </source>
</evidence>
<evidence type="ECO:0000313" key="24">
    <source>
        <dbReference type="EMBL" id="PNF27125.1"/>
    </source>
</evidence>
<dbReference type="FunFam" id="2.60.40.10:FF:000155">
    <property type="entry name" value="complement C3 isoform X1"/>
    <property type="match status" value="1"/>
</dbReference>
<keyword evidence="12" id="KW-0325">Glycoprotein</keyword>
<evidence type="ECO:0000256" key="1">
    <source>
        <dbReference type="ARBA" id="ARBA00004609"/>
    </source>
</evidence>
<dbReference type="SMART" id="SM01359">
    <property type="entry name" value="A2M_N_2"/>
    <property type="match status" value="1"/>
</dbReference>
<dbReference type="InParanoid" id="A0A2J7QEX5"/>
<evidence type="ECO:0000256" key="7">
    <source>
        <dbReference type="ARBA" id="ARBA00022729"/>
    </source>
</evidence>
<keyword evidence="4" id="KW-1003">Cell membrane</keyword>
<keyword evidence="25" id="KW-1185">Reference proteome</keyword>
<dbReference type="CDD" id="cd02897">
    <property type="entry name" value="A2M_2"/>
    <property type="match status" value="1"/>
</dbReference>
<dbReference type="GO" id="GO:0005615">
    <property type="term" value="C:extracellular space"/>
    <property type="evidence" value="ECO:0007669"/>
    <property type="project" value="InterPro"/>
</dbReference>